<dbReference type="GO" id="GO:1990077">
    <property type="term" value="C:primosome complex"/>
    <property type="evidence" value="ECO:0007669"/>
    <property type="project" value="UniProtKB-KW"/>
</dbReference>
<keyword evidence="3" id="KW-0639">Primosome</keyword>
<dbReference type="PANTHER" id="PTHR30313">
    <property type="entry name" value="DNA PRIMASE"/>
    <property type="match status" value="1"/>
</dbReference>
<dbReference type="SMART" id="SM00766">
    <property type="entry name" value="DnaG_DnaB_bind"/>
    <property type="match status" value="1"/>
</dbReference>
<dbReference type="FunFam" id="3.40.1360.10:FF:000002">
    <property type="entry name" value="DNA primase"/>
    <property type="match status" value="1"/>
</dbReference>
<dbReference type="Gene3D" id="3.40.1360.10">
    <property type="match status" value="1"/>
</dbReference>
<gene>
    <name evidence="15" type="ORF">MNBD_GAMMA22-2107</name>
</gene>
<dbReference type="Pfam" id="PF08275">
    <property type="entry name" value="DNAG_N"/>
    <property type="match status" value="1"/>
</dbReference>
<evidence type="ECO:0000256" key="6">
    <source>
        <dbReference type="ARBA" id="ARBA00022705"/>
    </source>
</evidence>
<evidence type="ECO:0000256" key="8">
    <source>
        <dbReference type="ARBA" id="ARBA00022771"/>
    </source>
</evidence>
<dbReference type="GO" id="GO:0005737">
    <property type="term" value="C:cytoplasm"/>
    <property type="evidence" value="ECO:0007669"/>
    <property type="project" value="TreeGrafter"/>
</dbReference>
<evidence type="ECO:0000256" key="13">
    <source>
        <dbReference type="SAM" id="MobiDB-lite"/>
    </source>
</evidence>
<dbReference type="InterPro" id="IPR030846">
    <property type="entry name" value="DnaG_bac"/>
</dbReference>
<dbReference type="InterPro" id="IPR016136">
    <property type="entry name" value="DNA_helicase_N/primase_C"/>
</dbReference>
<dbReference type="SMART" id="SM00400">
    <property type="entry name" value="ZnF_CHCC"/>
    <property type="match status" value="1"/>
</dbReference>
<keyword evidence="8" id="KW-0863">Zinc-finger</keyword>
<dbReference type="InterPro" id="IPR006171">
    <property type="entry name" value="TOPRIM_dom"/>
</dbReference>
<keyword evidence="5 15" id="KW-0548">Nucleotidyltransferase</keyword>
<dbReference type="PIRSF" id="PIRSF002811">
    <property type="entry name" value="DnaG"/>
    <property type="match status" value="1"/>
</dbReference>
<keyword evidence="11" id="KW-0238">DNA-binding</keyword>
<accession>A0A3B1AJ37</accession>
<dbReference type="Gene3D" id="3.90.580.10">
    <property type="entry name" value="Zinc finger, CHC2-type domain"/>
    <property type="match status" value="1"/>
</dbReference>
<protein>
    <submittedName>
        <fullName evidence="15">DNA primase</fullName>
        <ecNumber evidence="15">2.7.7.-</ecNumber>
    </submittedName>
</protein>
<dbReference type="Gene3D" id="1.10.860.10">
    <property type="entry name" value="DNAb Helicase, Chain A"/>
    <property type="match status" value="1"/>
</dbReference>
<keyword evidence="10" id="KW-0460">Magnesium</keyword>
<dbReference type="InterPro" id="IPR013173">
    <property type="entry name" value="DNA_primase_DnaG_DnaB-bd_dom"/>
</dbReference>
<dbReference type="GO" id="GO:0008270">
    <property type="term" value="F:zinc ion binding"/>
    <property type="evidence" value="ECO:0007669"/>
    <property type="project" value="UniProtKB-KW"/>
</dbReference>
<evidence type="ECO:0000256" key="9">
    <source>
        <dbReference type="ARBA" id="ARBA00022833"/>
    </source>
</evidence>
<dbReference type="InterPro" id="IPR050219">
    <property type="entry name" value="DnaG_primase"/>
</dbReference>
<evidence type="ECO:0000256" key="12">
    <source>
        <dbReference type="ARBA" id="ARBA00023163"/>
    </source>
</evidence>
<keyword evidence="2" id="KW-0240">DNA-directed RNA polymerase</keyword>
<dbReference type="HAMAP" id="MF_00974">
    <property type="entry name" value="DNA_primase_DnaG"/>
    <property type="match status" value="1"/>
</dbReference>
<reference evidence="15" key="1">
    <citation type="submission" date="2018-06" db="EMBL/GenBank/DDBJ databases">
        <authorList>
            <person name="Zhirakovskaya E."/>
        </authorList>
    </citation>
    <scope>NUCLEOTIDE SEQUENCE</scope>
</reference>
<evidence type="ECO:0000256" key="3">
    <source>
        <dbReference type="ARBA" id="ARBA00022515"/>
    </source>
</evidence>
<dbReference type="SUPFAM" id="SSF56731">
    <property type="entry name" value="DNA primase core"/>
    <property type="match status" value="1"/>
</dbReference>
<dbReference type="EMBL" id="UOFS01000049">
    <property type="protein sequence ID" value="VAX01721.1"/>
    <property type="molecule type" value="Genomic_DNA"/>
</dbReference>
<evidence type="ECO:0000256" key="10">
    <source>
        <dbReference type="ARBA" id="ARBA00022842"/>
    </source>
</evidence>
<dbReference type="Gene3D" id="3.90.980.10">
    <property type="entry name" value="DNA primase, catalytic core, N-terminal domain"/>
    <property type="match status" value="1"/>
</dbReference>
<evidence type="ECO:0000256" key="5">
    <source>
        <dbReference type="ARBA" id="ARBA00022695"/>
    </source>
</evidence>
<proteinExistence type="inferred from homology"/>
<evidence type="ECO:0000256" key="7">
    <source>
        <dbReference type="ARBA" id="ARBA00022723"/>
    </source>
</evidence>
<dbReference type="InterPro" id="IPR013264">
    <property type="entry name" value="DNAG_N"/>
</dbReference>
<dbReference type="InterPro" id="IPR037068">
    <property type="entry name" value="DNA_primase_core_N_sf"/>
</dbReference>
<dbReference type="CDD" id="cd03364">
    <property type="entry name" value="TOPRIM_DnaG_primases"/>
    <property type="match status" value="1"/>
</dbReference>
<dbReference type="GO" id="GO:0000428">
    <property type="term" value="C:DNA-directed RNA polymerase complex"/>
    <property type="evidence" value="ECO:0007669"/>
    <property type="project" value="UniProtKB-KW"/>
</dbReference>
<dbReference type="InterPro" id="IPR002694">
    <property type="entry name" value="Znf_CHC2"/>
</dbReference>
<keyword evidence="7" id="KW-0479">Metal-binding</keyword>
<dbReference type="SUPFAM" id="SSF117023">
    <property type="entry name" value="DNA primase DnaG, C-terminal domain"/>
    <property type="match status" value="1"/>
</dbReference>
<dbReference type="AlphaFoldDB" id="A0A3B1AJ37"/>
<dbReference type="Pfam" id="PF01807">
    <property type="entry name" value="Zn_ribbon_DnaG"/>
    <property type="match status" value="1"/>
</dbReference>
<dbReference type="FunFam" id="3.90.580.10:FF:000001">
    <property type="entry name" value="DNA primase"/>
    <property type="match status" value="1"/>
</dbReference>
<dbReference type="EC" id="2.7.7.-" evidence="15"/>
<dbReference type="GO" id="GO:0006269">
    <property type="term" value="P:DNA replication, synthesis of primer"/>
    <property type="evidence" value="ECO:0007669"/>
    <property type="project" value="UniProtKB-KW"/>
</dbReference>
<dbReference type="SMART" id="SM00493">
    <property type="entry name" value="TOPRIM"/>
    <property type="match status" value="1"/>
</dbReference>
<evidence type="ECO:0000256" key="11">
    <source>
        <dbReference type="ARBA" id="ARBA00023125"/>
    </source>
</evidence>
<dbReference type="Gene3D" id="1.20.50.20">
    <property type="entry name" value="DnaG, RNA polymerase domain, helical bundle"/>
    <property type="match status" value="1"/>
</dbReference>
<organism evidence="15">
    <name type="scientific">hydrothermal vent metagenome</name>
    <dbReference type="NCBI Taxonomy" id="652676"/>
    <lineage>
        <taxon>unclassified sequences</taxon>
        <taxon>metagenomes</taxon>
        <taxon>ecological metagenomes</taxon>
    </lineage>
</organism>
<comment type="cofactor">
    <cofactor evidence="1">
        <name>Zn(2+)</name>
        <dbReference type="ChEBI" id="CHEBI:29105"/>
    </cofactor>
</comment>
<keyword evidence="12" id="KW-0804">Transcription</keyword>
<evidence type="ECO:0000256" key="4">
    <source>
        <dbReference type="ARBA" id="ARBA00022679"/>
    </source>
</evidence>
<evidence type="ECO:0000313" key="15">
    <source>
        <dbReference type="EMBL" id="VAX01721.1"/>
    </source>
</evidence>
<feature type="region of interest" description="Disordered" evidence="13">
    <location>
        <begin position="437"/>
        <end position="463"/>
    </location>
</feature>
<evidence type="ECO:0000259" key="14">
    <source>
        <dbReference type="PROSITE" id="PS50880"/>
    </source>
</evidence>
<dbReference type="InterPro" id="IPR006295">
    <property type="entry name" value="DNA_primase_DnaG"/>
</dbReference>
<dbReference type="GO" id="GO:0003677">
    <property type="term" value="F:DNA binding"/>
    <property type="evidence" value="ECO:0007669"/>
    <property type="project" value="UniProtKB-KW"/>
</dbReference>
<evidence type="ECO:0000256" key="1">
    <source>
        <dbReference type="ARBA" id="ARBA00001947"/>
    </source>
</evidence>
<dbReference type="NCBIfam" id="TIGR01391">
    <property type="entry name" value="dnaG"/>
    <property type="match status" value="1"/>
</dbReference>
<keyword evidence="9" id="KW-0862">Zinc</keyword>
<keyword evidence="4 15" id="KW-0808">Transferase</keyword>
<dbReference type="Pfam" id="PF13155">
    <property type="entry name" value="Toprim_2"/>
    <property type="match status" value="1"/>
</dbReference>
<feature type="domain" description="Toprim" evidence="14">
    <location>
        <begin position="264"/>
        <end position="346"/>
    </location>
</feature>
<keyword evidence="6" id="KW-0235">DNA replication</keyword>
<dbReference type="InterPro" id="IPR036977">
    <property type="entry name" value="DNA_primase_Znf_CHC2"/>
</dbReference>
<dbReference type="PROSITE" id="PS50880">
    <property type="entry name" value="TOPRIM"/>
    <property type="match status" value="1"/>
</dbReference>
<dbReference type="InterPro" id="IPR034151">
    <property type="entry name" value="TOPRIM_DnaG_bac"/>
</dbReference>
<dbReference type="SUPFAM" id="SSF57783">
    <property type="entry name" value="Zinc beta-ribbon"/>
    <property type="match status" value="1"/>
</dbReference>
<dbReference type="Pfam" id="PF10410">
    <property type="entry name" value="DnaB_bind"/>
    <property type="match status" value="1"/>
</dbReference>
<dbReference type="GO" id="GO:0003899">
    <property type="term" value="F:DNA-directed RNA polymerase activity"/>
    <property type="evidence" value="ECO:0007669"/>
    <property type="project" value="InterPro"/>
</dbReference>
<dbReference type="InterPro" id="IPR019475">
    <property type="entry name" value="DNA_primase_DnaB-bd"/>
</dbReference>
<dbReference type="FunFam" id="3.90.980.10:FF:000001">
    <property type="entry name" value="DNA primase"/>
    <property type="match status" value="1"/>
</dbReference>
<sequence length="596" mass="67036">MAGRIPQTFIDDLMNRVDVVEIIDARVPLKKAGKEYKACCPFHGEKTPSFTVSSSKQFYHCFGCGAHGTAISFLMEYEHLSFPEAIEELAHQSGLSVPREASLQDDQTTAEIRQKHDLYDLMTAAKQYYQQQLRQHSTSKIAIEYLKNRGLSGEIAAEFGIGFAPDGWHNLNQVLSSAGYSQTQQIDSGMLIQNDAGKTYDRFRARIMFPIHDQRGRCIGFGGRVINSDDKGAKYLNSPETPLFHKGQELYGLYEARQFLRKIERLLVVEGYMDVVSVAQFDIRYAVATLGTATTSEHLHKLFRLSEQIIFCFDGDRAGKEAAWRALENALPVMREGFELRFMFLPDGQDPDTEIRNNGKAAFEAEIANAQTFSQYLFDTLAKDLDLKSIDGRARLVQHAKPYLAQLPKGIYLQMMLKHLSKLAMLDVTDINLSNNNSLKQENQQSEYRNSSRPKSRIANNSNQPLSPIRTLITLLLHKPKLALLAQDTSALTKLTLPGVELLLSLILLVQQNPKIGISAIIERYRDSNSAAHLQKLTTQTILVDDDALDAEFIGALELLNKNLKETRADQLLQLAEHGSLSETENNELKQLLKEI</sequence>
<dbReference type="PANTHER" id="PTHR30313:SF2">
    <property type="entry name" value="DNA PRIMASE"/>
    <property type="match status" value="1"/>
</dbReference>
<dbReference type="Pfam" id="PF08278">
    <property type="entry name" value="DnaG_DnaB_bind"/>
    <property type="match status" value="1"/>
</dbReference>
<name>A0A3B1AJ37_9ZZZZ</name>
<evidence type="ECO:0000256" key="2">
    <source>
        <dbReference type="ARBA" id="ARBA00022478"/>
    </source>
</evidence>